<evidence type="ECO:0000313" key="2">
    <source>
        <dbReference type="Proteomes" id="UP000023152"/>
    </source>
</evidence>
<dbReference type="EMBL" id="ASPP01011286">
    <property type="protein sequence ID" value="ETO21798.1"/>
    <property type="molecule type" value="Genomic_DNA"/>
</dbReference>
<accession>X6N7A8</accession>
<comment type="caution">
    <text evidence="1">The sequence shown here is derived from an EMBL/GenBank/DDBJ whole genome shotgun (WGS) entry which is preliminary data.</text>
</comment>
<name>X6N7A8_RETFI</name>
<evidence type="ECO:0000313" key="1">
    <source>
        <dbReference type="EMBL" id="ETO21798.1"/>
    </source>
</evidence>
<dbReference type="Proteomes" id="UP000023152">
    <property type="component" value="Unassembled WGS sequence"/>
</dbReference>
<proteinExistence type="predicted"/>
<dbReference type="AlphaFoldDB" id="X6N7A8"/>
<reference evidence="1 2" key="1">
    <citation type="journal article" date="2013" name="Curr. Biol.">
        <title>The Genome of the Foraminiferan Reticulomyxa filosa.</title>
        <authorList>
            <person name="Glockner G."/>
            <person name="Hulsmann N."/>
            <person name="Schleicher M."/>
            <person name="Noegel A.A."/>
            <person name="Eichinger L."/>
            <person name="Gallinger C."/>
            <person name="Pawlowski J."/>
            <person name="Sierra R."/>
            <person name="Euteneuer U."/>
            <person name="Pillet L."/>
            <person name="Moustafa A."/>
            <person name="Platzer M."/>
            <person name="Groth M."/>
            <person name="Szafranski K."/>
            <person name="Schliwa M."/>
        </authorList>
    </citation>
    <scope>NUCLEOTIDE SEQUENCE [LARGE SCALE GENOMIC DNA]</scope>
</reference>
<gene>
    <name evidence="1" type="ORF">RFI_15404</name>
</gene>
<protein>
    <submittedName>
        <fullName evidence="1">Uncharacterized protein</fullName>
    </submittedName>
</protein>
<sequence length="190" mass="22310">METKEEIPQFERVELITTIRNFFPRLDKKMLDKWSVDLSKQDVTTLEDVLMLEPESLNYLAKLITVKCYDCLFKLKNKCLYLRLHVSKEAVTGTIPWENINGIYGTIPNVYFNKMPLLKQISGGCQYCIYHDAGWRVIADDARQREKGNWWLLSNDEILNTKGTCKWTYYCTEAKKGKYCENIIFNVVKL</sequence>
<keyword evidence="2" id="KW-1185">Reference proteome</keyword>
<organism evidence="1 2">
    <name type="scientific">Reticulomyxa filosa</name>
    <dbReference type="NCBI Taxonomy" id="46433"/>
    <lineage>
        <taxon>Eukaryota</taxon>
        <taxon>Sar</taxon>
        <taxon>Rhizaria</taxon>
        <taxon>Retaria</taxon>
        <taxon>Foraminifera</taxon>
        <taxon>Monothalamids</taxon>
        <taxon>Reticulomyxidae</taxon>
        <taxon>Reticulomyxa</taxon>
    </lineage>
</organism>